<evidence type="ECO:0000256" key="10">
    <source>
        <dbReference type="SAM" id="MobiDB-lite"/>
    </source>
</evidence>
<gene>
    <name evidence="13" type="ORF">GCM10010989_05510</name>
</gene>
<feature type="compositionally biased region" description="Gly residues" evidence="10">
    <location>
        <begin position="13"/>
        <end position="24"/>
    </location>
</feature>
<dbReference type="InterPro" id="IPR043129">
    <property type="entry name" value="ATPase_NBD"/>
</dbReference>
<feature type="domain" description="GspL periplasmic" evidence="12">
    <location>
        <begin position="242"/>
        <end position="377"/>
    </location>
</feature>
<dbReference type="GO" id="GO:0015627">
    <property type="term" value="C:type II protein secretion system complex"/>
    <property type="evidence" value="ECO:0007669"/>
    <property type="project" value="InterPro"/>
</dbReference>
<dbReference type="RefSeq" id="WP_066765162.1">
    <property type="nucleotide sequence ID" value="NZ_BMIO01000001.1"/>
</dbReference>
<dbReference type="GO" id="GO:0005886">
    <property type="term" value="C:plasma membrane"/>
    <property type="evidence" value="ECO:0007669"/>
    <property type="project" value="UniProtKB-SubCell"/>
</dbReference>
<evidence type="ECO:0000256" key="8">
    <source>
        <dbReference type="ARBA" id="ARBA00022989"/>
    </source>
</evidence>
<evidence type="ECO:0000313" key="14">
    <source>
        <dbReference type="Proteomes" id="UP000598997"/>
    </source>
</evidence>
<evidence type="ECO:0000313" key="13">
    <source>
        <dbReference type="EMBL" id="GGD34207.1"/>
    </source>
</evidence>
<dbReference type="InterPro" id="IPR024230">
    <property type="entry name" value="GspL_cyto_dom"/>
</dbReference>
<dbReference type="GO" id="GO:0015628">
    <property type="term" value="P:protein secretion by the type II secretion system"/>
    <property type="evidence" value="ECO:0007669"/>
    <property type="project" value="InterPro"/>
</dbReference>
<evidence type="ECO:0008006" key="15">
    <source>
        <dbReference type="Google" id="ProtNLM"/>
    </source>
</evidence>
<evidence type="ECO:0000259" key="12">
    <source>
        <dbReference type="Pfam" id="PF12693"/>
    </source>
</evidence>
<dbReference type="Pfam" id="PF12693">
    <property type="entry name" value="GspL_C"/>
    <property type="match status" value="1"/>
</dbReference>
<feature type="region of interest" description="Disordered" evidence="10">
    <location>
        <begin position="1"/>
        <end position="24"/>
    </location>
</feature>
<proteinExistence type="inferred from homology"/>
<dbReference type="InterPro" id="IPR007812">
    <property type="entry name" value="T2SS_protein-GspL"/>
</dbReference>
<accession>A0A916Y7E5</accession>
<sequence length="393" mass="40675">MALRLNHDLPEGGETGVADSGGGPEGLLVLLPEVPGDEWRYWHVEGGALGSGHRFTPGHDAPWGDVEGVRVVALAPSALAPVRIVPRGEMPAAQALAATRLDPPGLRAPIVDTHVAVAASPDGNGVLSCAVAKSDMDAWLGELATAGLDAHALVPAALALPLAEAGTVASAELGGQALARTPSAAFAGESDLLPALAPGADAVEIAEDRLAARLVDTFAAPELDLRQGPYALPRVSYFRLPDWQQLARMAAILLLLVFLIFTIETVKLNLDADAREEAAIEAARARFPGVGDLAGAEMQIRSELLRRGAGGVAFADSAPAVFAAMQPNPSVTLRNINWRADGTLSIRAAAPTDQALNQMLISLQRDGWQVTAPPQVAPDASGATVADITVRAP</sequence>
<name>A0A916Y7E5_9SPHN</name>
<evidence type="ECO:0000256" key="3">
    <source>
        <dbReference type="ARBA" id="ARBA00022448"/>
    </source>
</evidence>
<evidence type="ECO:0000256" key="7">
    <source>
        <dbReference type="ARBA" id="ARBA00022927"/>
    </source>
</evidence>
<dbReference type="NCBIfam" id="TIGR01709">
    <property type="entry name" value="typeII_sec_gspL"/>
    <property type="match status" value="1"/>
</dbReference>
<comment type="caution">
    <text evidence="13">The sequence shown here is derived from an EMBL/GenBank/DDBJ whole genome shotgun (WGS) entry which is preliminary data.</text>
</comment>
<evidence type="ECO:0000256" key="6">
    <source>
        <dbReference type="ARBA" id="ARBA00022692"/>
    </source>
</evidence>
<dbReference type="OrthoDB" id="7432052at2"/>
<dbReference type="InterPro" id="IPR025691">
    <property type="entry name" value="GspL_pp_dom"/>
</dbReference>
<protein>
    <recommendedName>
        <fullName evidence="15">General secretion pathway protein GspL</fullName>
    </recommendedName>
</protein>
<keyword evidence="4" id="KW-1003">Cell membrane</keyword>
<organism evidence="13 14">
    <name type="scientific">Croceicoccus pelagius</name>
    <dbReference type="NCBI Taxonomy" id="1703341"/>
    <lineage>
        <taxon>Bacteria</taxon>
        <taxon>Pseudomonadati</taxon>
        <taxon>Pseudomonadota</taxon>
        <taxon>Alphaproteobacteria</taxon>
        <taxon>Sphingomonadales</taxon>
        <taxon>Erythrobacteraceae</taxon>
        <taxon>Croceicoccus</taxon>
    </lineage>
</organism>
<feature type="domain" description="GspL cytoplasmic actin-ATPase-like" evidence="11">
    <location>
        <begin position="112"/>
        <end position="197"/>
    </location>
</feature>
<evidence type="ECO:0000259" key="11">
    <source>
        <dbReference type="Pfam" id="PF05134"/>
    </source>
</evidence>
<dbReference type="SUPFAM" id="SSF53067">
    <property type="entry name" value="Actin-like ATPase domain"/>
    <property type="match status" value="1"/>
</dbReference>
<dbReference type="Proteomes" id="UP000598997">
    <property type="component" value="Unassembled WGS sequence"/>
</dbReference>
<evidence type="ECO:0000256" key="1">
    <source>
        <dbReference type="ARBA" id="ARBA00004377"/>
    </source>
</evidence>
<keyword evidence="14" id="KW-1185">Reference proteome</keyword>
<dbReference type="GO" id="GO:0009276">
    <property type="term" value="C:Gram-negative-bacterium-type cell wall"/>
    <property type="evidence" value="ECO:0007669"/>
    <property type="project" value="InterPro"/>
</dbReference>
<dbReference type="EMBL" id="BMIO01000001">
    <property type="protein sequence ID" value="GGD34207.1"/>
    <property type="molecule type" value="Genomic_DNA"/>
</dbReference>
<keyword evidence="3" id="KW-0813">Transport</keyword>
<comment type="similarity">
    <text evidence="2">Belongs to the GSP L family.</text>
</comment>
<dbReference type="Pfam" id="PF05134">
    <property type="entry name" value="T2SSL"/>
    <property type="match status" value="1"/>
</dbReference>
<reference evidence="13 14" key="1">
    <citation type="journal article" date="2014" name="Int. J. Syst. Evol. Microbiol.">
        <title>Complete genome sequence of Corynebacterium casei LMG S-19264T (=DSM 44701T), isolated from a smear-ripened cheese.</title>
        <authorList>
            <consortium name="US DOE Joint Genome Institute (JGI-PGF)"/>
            <person name="Walter F."/>
            <person name="Albersmeier A."/>
            <person name="Kalinowski J."/>
            <person name="Ruckert C."/>
        </authorList>
    </citation>
    <scope>NUCLEOTIDE SEQUENCE [LARGE SCALE GENOMIC DNA]</scope>
    <source>
        <strain evidence="13 14">CGMCC 1.15358</strain>
    </source>
</reference>
<evidence type="ECO:0000256" key="4">
    <source>
        <dbReference type="ARBA" id="ARBA00022475"/>
    </source>
</evidence>
<keyword evidence="7" id="KW-0653">Protein transport</keyword>
<keyword evidence="5" id="KW-0997">Cell inner membrane</keyword>
<comment type="subcellular location">
    <subcellularLocation>
        <location evidence="1">Cell inner membrane</location>
        <topology evidence="1">Single-pass membrane protein</topology>
    </subcellularLocation>
</comment>
<dbReference type="AlphaFoldDB" id="A0A916Y7E5"/>
<evidence type="ECO:0000256" key="2">
    <source>
        <dbReference type="ARBA" id="ARBA00005318"/>
    </source>
</evidence>
<keyword evidence="9" id="KW-0472">Membrane</keyword>
<keyword evidence="8" id="KW-1133">Transmembrane helix</keyword>
<feature type="compositionally biased region" description="Basic and acidic residues" evidence="10">
    <location>
        <begin position="1"/>
        <end position="10"/>
    </location>
</feature>
<dbReference type="Gene3D" id="3.30.420.380">
    <property type="match status" value="1"/>
</dbReference>
<keyword evidence="6" id="KW-0812">Transmembrane</keyword>
<evidence type="ECO:0000256" key="9">
    <source>
        <dbReference type="ARBA" id="ARBA00023136"/>
    </source>
</evidence>
<evidence type="ECO:0000256" key="5">
    <source>
        <dbReference type="ARBA" id="ARBA00022519"/>
    </source>
</evidence>